<protein>
    <submittedName>
        <fullName evidence="2">3-oxoadipate enol-lactonase</fullName>
    </submittedName>
</protein>
<dbReference type="InterPro" id="IPR050266">
    <property type="entry name" value="AB_hydrolase_sf"/>
</dbReference>
<evidence type="ECO:0000313" key="3">
    <source>
        <dbReference type="Proteomes" id="UP000826725"/>
    </source>
</evidence>
<dbReference type="PANTHER" id="PTHR43798">
    <property type="entry name" value="MONOACYLGLYCEROL LIPASE"/>
    <property type="match status" value="1"/>
</dbReference>
<dbReference type="AlphaFoldDB" id="A0A8D5FNT9"/>
<feature type="domain" description="AB hydrolase-1" evidence="1">
    <location>
        <begin position="27"/>
        <end position="133"/>
    </location>
</feature>
<accession>A0A8D5FNT9</accession>
<dbReference type="Pfam" id="PF00561">
    <property type="entry name" value="Abhydrolase_1"/>
    <property type="match status" value="1"/>
</dbReference>
<evidence type="ECO:0000313" key="2">
    <source>
        <dbReference type="EMBL" id="BCL62543.1"/>
    </source>
</evidence>
<dbReference type="KEGG" id="dbk:DGMP_32360"/>
<name>A0A8D5FNT9_9BACT</name>
<dbReference type="RefSeq" id="WP_268907463.1">
    <property type="nucleotide sequence ID" value="NZ_AP024086.1"/>
</dbReference>
<sequence>MTETISIENRDGTQTSARIAGNVGSQAIVLLHGIGADHRMWDPQIQVLSQNGYYVLAPDLLGHGKTSKVSELNLENWEDQLLELLFYAGVSKCILVGVSMGGVIAQSFAMNYPEKIHKLILADTFGELKTCREKVLGFLQITAYSILKVSGHKILAKGMELTYKAPFAHMAKEYFCQMSLTADFEQLILARKAINKIKAIGKIDGDQISTLVLVGHQSGKSFVEINRKIADAITGSRFVILKNSMDPSNLVNETDFNREVLQFLQNPT</sequence>
<keyword evidence="3" id="KW-1185">Reference proteome</keyword>
<dbReference type="InterPro" id="IPR000073">
    <property type="entry name" value="AB_hydrolase_1"/>
</dbReference>
<gene>
    <name evidence="2" type="ORF">DGMP_32360</name>
</gene>
<proteinExistence type="predicted"/>
<dbReference type="EMBL" id="AP024086">
    <property type="protein sequence ID" value="BCL62543.1"/>
    <property type="molecule type" value="Genomic_DNA"/>
</dbReference>
<dbReference type="Proteomes" id="UP000826725">
    <property type="component" value="Chromosome"/>
</dbReference>
<reference evidence="2" key="1">
    <citation type="submission" date="2020-09" db="EMBL/GenBank/DDBJ databases">
        <title>Desulfogranum mesoprofundum gen. nov., sp. nov., a novel mesophilic, sulfate-reducing chemolithoautotroph isolated from a deep-sea hydrothermal vent chimney in the Suiyo Seamount.</title>
        <authorList>
            <person name="Hashimoto Y."/>
            <person name="Nakagawa S."/>
        </authorList>
    </citation>
    <scope>NUCLEOTIDE SEQUENCE</scope>
    <source>
        <strain evidence="2">KT2</strain>
    </source>
</reference>
<evidence type="ECO:0000259" key="1">
    <source>
        <dbReference type="Pfam" id="PF00561"/>
    </source>
</evidence>
<organism evidence="2 3">
    <name type="scientific">Desulfomarina profundi</name>
    <dbReference type="NCBI Taxonomy" id="2772557"/>
    <lineage>
        <taxon>Bacteria</taxon>
        <taxon>Pseudomonadati</taxon>
        <taxon>Thermodesulfobacteriota</taxon>
        <taxon>Desulfobulbia</taxon>
        <taxon>Desulfobulbales</taxon>
        <taxon>Desulfobulbaceae</taxon>
        <taxon>Desulfomarina</taxon>
    </lineage>
</organism>